<keyword evidence="2" id="KW-0479">Metal-binding</keyword>
<organism evidence="10 11">
    <name type="scientific">Volvox reticuliferus</name>
    <dbReference type="NCBI Taxonomy" id="1737510"/>
    <lineage>
        <taxon>Eukaryota</taxon>
        <taxon>Viridiplantae</taxon>
        <taxon>Chlorophyta</taxon>
        <taxon>core chlorophytes</taxon>
        <taxon>Chlorophyceae</taxon>
        <taxon>CS clade</taxon>
        <taxon>Chlamydomonadales</taxon>
        <taxon>Volvocaceae</taxon>
        <taxon>Volvox</taxon>
    </lineage>
</organism>
<dbReference type="Proteomes" id="UP000747110">
    <property type="component" value="Unassembled WGS sequence"/>
</dbReference>
<keyword evidence="3 6" id="KW-0863">Zinc-finger</keyword>
<dbReference type="InterPro" id="IPR023779">
    <property type="entry name" value="Chromodomain_CS"/>
</dbReference>
<keyword evidence="5" id="KW-0539">Nucleus</keyword>
<dbReference type="SMART" id="SM00298">
    <property type="entry name" value="CHROMO"/>
    <property type="match status" value="1"/>
</dbReference>
<keyword evidence="4" id="KW-0862">Zinc</keyword>
<gene>
    <name evidence="10" type="ORF">Vretifemale_8837</name>
</gene>
<dbReference type="GO" id="GO:0008270">
    <property type="term" value="F:zinc ion binding"/>
    <property type="evidence" value="ECO:0007669"/>
    <property type="project" value="UniProtKB-KW"/>
</dbReference>
<evidence type="ECO:0000313" key="10">
    <source>
        <dbReference type="EMBL" id="GIL79518.1"/>
    </source>
</evidence>
<dbReference type="InterPro" id="IPR023780">
    <property type="entry name" value="Chromo_domain"/>
</dbReference>
<dbReference type="Gene3D" id="2.30.30.1150">
    <property type="match status" value="1"/>
</dbReference>
<dbReference type="SUPFAM" id="SSF54160">
    <property type="entry name" value="Chromo domain-like"/>
    <property type="match status" value="1"/>
</dbReference>
<evidence type="ECO:0000256" key="5">
    <source>
        <dbReference type="ARBA" id="ARBA00023242"/>
    </source>
</evidence>
<feature type="compositionally biased region" description="Low complexity" evidence="7">
    <location>
        <begin position="26"/>
        <end position="67"/>
    </location>
</feature>
<evidence type="ECO:0000256" key="3">
    <source>
        <dbReference type="ARBA" id="ARBA00022771"/>
    </source>
</evidence>
<dbReference type="PROSITE" id="PS50013">
    <property type="entry name" value="CHROMO_2"/>
    <property type="match status" value="1"/>
</dbReference>
<dbReference type="OrthoDB" id="5863171at2759"/>
<sequence length="344" mass="36712">MGRPQRSSTRKRKQPGSDEDDGGGEAPPALSPAASDPQRDAGAADASEPSAEAAAPPGEEGATAGAAAVGGGGGGSGKAAASAAGSFRRRLRKDSAAAAVAAAVPGPGTLPAEGGASPAGDVGDGASRQRAAKQKNVKYQEEKEYEWERAGYKEGGGGKRRRSGKGREKEEKEEEEDDAWDTHCKVCASDDDAQKLLCCDGMQQLGCTAVYHMYCLDPPLTRLPAGDWYCPACAHKFNYQEIEKVLDFRDVPRAADSDSPTKPAPQGRGGAAAALRQARRRSGGAENEGEEGCKPEGDKRRLYYVKWKGESYMHCSWEPEEDLAKMYRMFPAIKAKVQRFWKLR</sequence>
<dbReference type="Pfam" id="PF00628">
    <property type="entry name" value="PHD"/>
    <property type="match status" value="1"/>
</dbReference>
<accession>A0A8J4FNM0</accession>
<name>A0A8J4FNM0_9CHLO</name>
<dbReference type="InterPro" id="IPR019787">
    <property type="entry name" value="Znf_PHD-finger"/>
</dbReference>
<evidence type="ECO:0000256" key="7">
    <source>
        <dbReference type="SAM" id="MobiDB-lite"/>
    </source>
</evidence>
<evidence type="ECO:0000256" key="6">
    <source>
        <dbReference type="PROSITE-ProRule" id="PRU00146"/>
    </source>
</evidence>
<evidence type="ECO:0000259" key="9">
    <source>
        <dbReference type="PROSITE" id="PS50016"/>
    </source>
</evidence>
<dbReference type="PROSITE" id="PS00598">
    <property type="entry name" value="CHROMO_1"/>
    <property type="match status" value="1"/>
</dbReference>
<dbReference type="Pfam" id="PF00385">
    <property type="entry name" value="Chromo"/>
    <property type="match status" value="1"/>
</dbReference>
<dbReference type="InterPro" id="IPR000953">
    <property type="entry name" value="Chromo/chromo_shadow_dom"/>
</dbReference>
<dbReference type="SMART" id="SM00249">
    <property type="entry name" value="PHD"/>
    <property type="match status" value="1"/>
</dbReference>
<dbReference type="GO" id="GO:0005634">
    <property type="term" value="C:nucleus"/>
    <property type="evidence" value="ECO:0007669"/>
    <property type="project" value="UniProtKB-SubCell"/>
</dbReference>
<feature type="non-terminal residue" evidence="10">
    <location>
        <position position="344"/>
    </location>
</feature>
<evidence type="ECO:0000259" key="8">
    <source>
        <dbReference type="PROSITE" id="PS50013"/>
    </source>
</evidence>
<keyword evidence="11" id="KW-1185">Reference proteome</keyword>
<comment type="subcellular location">
    <subcellularLocation>
        <location evidence="1">Nucleus</location>
    </subcellularLocation>
</comment>
<dbReference type="Gene3D" id="2.40.50.40">
    <property type="match status" value="1"/>
</dbReference>
<dbReference type="InterPro" id="IPR016197">
    <property type="entry name" value="Chromo-like_dom_sf"/>
</dbReference>
<dbReference type="InterPro" id="IPR001965">
    <property type="entry name" value="Znf_PHD"/>
</dbReference>
<feature type="domain" description="Chromo" evidence="8">
    <location>
        <begin position="240"/>
        <end position="344"/>
    </location>
</feature>
<protein>
    <submittedName>
        <fullName evidence="10">Uncharacterized protein</fullName>
    </submittedName>
</protein>
<dbReference type="PROSITE" id="PS50016">
    <property type="entry name" value="ZF_PHD_2"/>
    <property type="match status" value="1"/>
</dbReference>
<dbReference type="PANTHER" id="PTHR24102:SF28">
    <property type="entry name" value="PHD-TYPE DOMAIN-CONTAINING PROTEIN"/>
    <property type="match status" value="1"/>
</dbReference>
<feature type="region of interest" description="Disordered" evidence="7">
    <location>
        <begin position="253"/>
        <end position="295"/>
    </location>
</feature>
<proteinExistence type="predicted"/>
<dbReference type="EMBL" id="BNCP01000016">
    <property type="protein sequence ID" value="GIL79518.1"/>
    <property type="molecule type" value="Genomic_DNA"/>
</dbReference>
<reference evidence="10" key="1">
    <citation type="journal article" date="2021" name="Proc. Natl. Acad. Sci. U.S.A.">
        <title>Three genomes in the algal genus Volvox reveal the fate of a haploid sex-determining region after a transition to homothallism.</title>
        <authorList>
            <person name="Yamamoto K."/>
            <person name="Hamaji T."/>
            <person name="Kawai-Toyooka H."/>
            <person name="Matsuzaki R."/>
            <person name="Takahashi F."/>
            <person name="Nishimura Y."/>
            <person name="Kawachi M."/>
            <person name="Noguchi H."/>
            <person name="Minakuchi Y."/>
            <person name="Umen J.G."/>
            <person name="Toyoda A."/>
            <person name="Nozaki H."/>
        </authorList>
    </citation>
    <scope>NUCLEOTIDE SEQUENCE</scope>
    <source>
        <strain evidence="10">NIES-3786</strain>
    </source>
</reference>
<dbReference type="CDD" id="cd18660">
    <property type="entry name" value="CD1_tandem"/>
    <property type="match status" value="1"/>
</dbReference>
<evidence type="ECO:0000256" key="1">
    <source>
        <dbReference type="ARBA" id="ARBA00004123"/>
    </source>
</evidence>
<evidence type="ECO:0000313" key="11">
    <source>
        <dbReference type="Proteomes" id="UP000747110"/>
    </source>
</evidence>
<evidence type="ECO:0000256" key="2">
    <source>
        <dbReference type="ARBA" id="ARBA00022723"/>
    </source>
</evidence>
<comment type="caution">
    <text evidence="10">The sequence shown here is derived from an EMBL/GenBank/DDBJ whole genome shotgun (WGS) entry which is preliminary data.</text>
</comment>
<feature type="compositionally biased region" description="Basic and acidic residues" evidence="7">
    <location>
        <begin position="138"/>
        <end position="152"/>
    </location>
</feature>
<dbReference type="AlphaFoldDB" id="A0A8J4FNM0"/>
<feature type="region of interest" description="Disordered" evidence="7">
    <location>
        <begin position="1"/>
        <end position="178"/>
    </location>
</feature>
<evidence type="ECO:0000256" key="4">
    <source>
        <dbReference type="ARBA" id="ARBA00022833"/>
    </source>
</evidence>
<feature type="compositionally biased region" description="Gly residues" evidence="7">
    <location>
        <begin position="68"/>
        <end position="77"/>
    </location>
</feature>
<feature type="domain" description="PHD-type" evidence="9">
    <location>
        <begin position="181"/>
        <end position="236"/>
    </location>
</feature>
<dbReference type="PANTHER" id="PTHR24102">
    <property type="entry name" value="PHD FINGER PROTEIN"/>
    <property type="match status" value="1"/>
</dbReference>